<gene>
    <name evidence="2" type="ORF">G4Z16_31380</name>
</gene>
<feature type="domain" description="Amidohydrolase-related" evidence="1">
    <location>
        <begin position="60"/>
        <end position="397"/>
    </location>
</feature>
<dbReference type="InterPro" id="IPR011059">
    <property type="entry name" value="Metal-dep_hydrolase_composite"/>
</dbReference>
<dbReference type="CDD" id="cd01299">
    <property type="entry name" value="Met_dep_hydrolase_A"/>
    <property type="match status" value="1"/>
</dbReference>
<name>A0A7T1TBY6_9ACTN</name>
<dbReference type="SUPFAM" id="SSF51556">
    <property type="entry name" value="Metallo-dependent hydrolases"/>
    <property type="match status" value="1"/>
</dbReference>
<dbReference type="Proteomes" id="UP000595046">
    <property type="component" value="Chromosome"/>
</dbReference>
<organism evidence="2 3">
    <name type="scientific">Streptomyces bathyalis</name>
    <dbReference type="NCBI Taxonomy" id="2710756"/>
    <lineage>
        <taxon>Bacteria</taxon>
        <taxon>Bacillati</taxon>
        <taxon>Actinomycetota</taxon>
        <taxon>Actinomycetes</taxon>
        <taxon>Kitasatosporales</taxon>
        <taxon>Streptomycetaceae</taxon>
        <taxon>Streptomyces</taxon>
    </lineage>
</organism>
<dbReference type="KEGG" id="sbat:G4Z16_31380"/>
<dbReference type="EMBL" id="CP048882">
    <property type="protein sequence ID" value="QPP10183.1"/>
    <property type="molecule type" value="Genomic_DNA"/>
</dbReference>
<evidence type="ECO:0000259" key="1">
    <source>
        <dbReference type="Pfam" id="PF01979"/>
    </source>
</evidence>
<dbReference type="PANTHER" id="PTHR43135">
    <property type="entry name" value="ALPHA-D-RIBOSE 1-METHYLPHOSPHONATE 5-TRIPHOSPHATE DIPHOSPHATASE"/>
    <property type="match status" value="1"/>
</dbReference>
<dbReference type="GO" id="GO:0016810">
    <property type="term" value="F:hydrolase activity, acting on carbon-nitrogen (but not peptide) bonds"/>
    <property type="evidence" value="ECO:0007669"/>
    <property type="project" value="InterPro"/>
</dbReference>
<sequence>MTPGRSSGVGRTALRAARAFDGSQELTETVVTVEDGVIVSVESGTSAAQRQVDVDLGDCTLLPGLIDTHTHLVWDASPAPQDRVALETPERTVLRAASHAVQHLRAGETTVRDLGATGALSVPLAQAIAEGEVPGPRVIPCGRAIAMTGGHGWYLCHEADGPDAVRAAVRSEIKHGARAIKLIASGGVYGENERPEEPQLSRAEVEVAVEEAHKAGCLVAAHAYSPVVIDMLLDVGVDSIEHGSLLDAHTAQRMRQQGVALVPTLCVFDAIHSAYADQPGSPITTKAAEIRTKSLEACRVAAEHGVTIAVGTDSGAPGNPHGAVAQEMQLMVEAGLSPAQALHAATAAAAEVIGLADTVGQLTEGHAADLVAVRGNPMAEIQAVRDVALVMLGGRVVVGA</sequence>
<evidence type="ECO:0000313" key="3">
    <source>
        <dbReference type="Proteomes" id="UP000595046"/>
    </source>
</evidence>
<dbReference type="Gene3D" id="3.20.20.140">
    <property type="entry name" value="Metal-dependent hydrolases"/>
    <property type="match status" value="1"/>
</dbReference>
<keyword evidence="2" id="KW-0378">Hydrolase</keyword>
<reference evidence="3" key="1">
    <citation type="submission" date="2020-02" db="EMBL/GenBank/DDBJ databases">
        <title>Streptomyces sp. ASO4wet.</title>
        <authorList>
            <person name="Risdian C."/>
            <person name="Landwehr W."/>
            <person name="Schupp P."/>
            <person name="Wink J."/>
        </authorList>
    </citation>
    <scope>NUCLEOTIDE SEQUENCE [LARGE SCALE GENOMIC DNA]</scope>
    <source>
        <strain evidence="3">ASO4wet</strain>
    </source>
</reference>
<keyword evidence="3" id="KW-1185">Reference proteome</keyword>
<proteinExistence type="predicted"/>
<dbReference type="InterPro" id="IPR006680">
    <property type="entry name" value="Amidohydro-rel"/>
</dbReference>
<dbReference type="PANTHER" id="PTHR43135:SF3">
    <property type="entry name" value="ALPHA-D-RIBOSE 1-METHYLPHOSPHONATE 5-TRIPHOSPHATE DIPHOSPHATASE"/>
    <property type="match status" value="1"/>
</dbReference>
<dbReference type="InterPro" id="IPR051781">
    <property type="entry name" value="Metallo-dep_Hydrolase"/>
</dbReference>
<dbReference type="Gene3D" id="2.30.40.10">
    <property type="entry name" value="Urease, subunit C, domain 1"/>
    <property type="match status" value="1"/>
</dbReference>
<dbReference type="RefSeq" id="WP_197353940.1">
    <property type="nucleotide sequence ID" value="NZ_CP048882.1"/>
</dbReference>
<evidence type="ECO:0000313" key="2">
    <source>
        <dbReference type="EMBL" id="QPP10183.1"/>
    </source>
</evidence>
<dbReference type="InterPro" id="IPR057744">
    <property type="entry name" value="OTAase-like"/>
</dbReference>
<protein>
    <submittedName>
        <fullName evidence="2">Amidohydrolase family protein</fullName>
    </submittedName>
</protein>
<dbReference type="InterPro" id="IPR032466">
    <property type="entry name" value="Metal_Hydrolase"/>
</dbReference>
<dbReference type="Pfam" id="PF01979">
    <property type="entry name" value="Amidohydro_1"/>
    <property type="match status" value="1"/>
</dbReference>
<accession>A0A7T1TBY6</accession>
<dbReference type="AlphaFoldDB" id="A0A7T1TBY6"/>
<dbReference type="SUPFAM" id="SSF51338">
    <property type="entry name" value="Composite domain of metallo-dependent hydrolases"/>
    <property type="match status" value="1"/>
</dbReference>